<feature type="compositionally biased region" description="Low complexity" evidence="1">
    <location>
        <begin position="270"/>
        <end position="283"/>
    </location>
</feature>
<protein>
    <recommendedName>
        <fullName evidence="5">RxLR effector candidate protein</fullName>
    </recommendedName>
</protein>
<feature type="transmembrane region" description="Helical" evidence="2">
    <location>
        <begin position="318"/>
        <end position="338"/>
    </location>
</feature>
<evidence type="ECO:0000313" key="4">
    <source>
        <dbReference type="Proteomes" id="UP001162031"/>
    </source>
</evidence>
<evidence type="ECO:0008006" key="5">
    <source>
        <dbReference type="Google" id="ProtNLM"/>
    </source>
</evidence>
<accession>A0AAV0UB78</accession>
<organism evidence="3 4">
    <name type="scientific">Hyaloperonospora brassicae</name>
    <name type="common">Brassica downy mildew</name>
    <name type="synonym">Peronospora brassicae</name>
    <dbReference type="NCBI Taxonomy" id="162125"/>
    <lineage>
        <taxon>Eukaryota</taxon>
        <taxon>Sar</taxon>
        <taxon>Stramenopiles</taxon>
        <taxon>Oomycota</taxon>
        <taxon>Peronosporomycetes</taxon>
        <taxon>Peronosporales</taxon>
        <taxon>Peronosporaceae</taxon>
        <taxon>Hyaloperonospora</taxon>
    </lineage>
</organism>
<feature type="compositionally biased region" description="Low complexity" evidence="1">
    <location>
        <begin position="196"/>
        <end position="212"/>
    </location>
</feature>
<dbReference type="EMBL" id="CANTFL010001158">
    <property type="protein sequence ID" value="CAI5732456.1"/>
    <property type="molecule type" value="Genomic_DNA"/>
</dbReference>
<feature type="region of interest" description="Disordered" evidence="1">
    <location>
        <begin position="262"/>
        <end position="286"/>
    </location>
</feature>
<evidence type="ECO:0000256" key="2">
    <source>
        <dbReference type="SAM" id="Phobius"/>
    </source>
</evidence>
<reference evidence="3" key="1">
    <citation type="submission" date="2022-12" db="EMBL/GenBank/DDBJ databases">
        <authorList>
            <person name="Webb A."/>
        </authorList>
    </citation>
    <scope>NUCLEOTIDE SEQUENCE</scope>
    <source>
        <strain evidence="3">Hp1</strain>
    </source>
</reference>
<keyword evidence="2" id="KW-0472">Membrane</keyword>
<name>A0AAV0UB78_HYABA</name>
<gene>
    <name evidence="3" type="ORF">HBR001_LOCUS5524</name>
</gene>
<evidence type="ECO:0000256" key="1">
    <source>
        <dbReference type="SAM" id="MobiDB-lite"/>
    </source>
</evidence>
<sequence length="388" mass="39515">MRRTGGVSPPGARLLAHFTTGSTMHKAALSTPIALLLQLLLLLLVLVLLAVQVDARECQETTVLAPKASAAVSTVRTERDLVHDTARGPHSSYAAHDAEIVGAVRGAMLCSKVESSTPPSSRPSSNVSAQAKPPLATAPSSKLLASSLSDVHAPPPVVAARGVNGLAASSNGRHKSGVNGVRPVESNVDSTFVPATASRASVSSSTPLASSSVHETAHDPPAKAAPTVVSSSSSHNASSTALSHYSERVPVKSTFLELSSAPTHVDDDSAAPAAASRPTSKATVSTGKAVDAAASATQTKADPSSAASSSSSSSASRLLFYSCLAVGVAGLVGAVLLYTTEHRTGAKQQQQQQQPRGSDGADAMPRATWAPRPSEVHVVMDGRNFAIL</sequence>
<keyword evidence="4" id="KW-1185">Reference proteome</keyword>
<comment type="caution">
    <text evidence="3">The sequence shown here is derived from an EMBL/GenBank/DDBJ whole genome shotgun (WGS) entry which is preliminary data.</text>
</comment>
<feature type="region of interest" description="Disordered" evidence="1">
    <location>
        <begin position="196"/>
        <end position="244"/>
    </location>
</feature>
<dbReference type="Proteomes" id="UP001162031">
    <property type="component" value="Unassembled WGS sequence"/>
</dbReference>
<feature type="compositionally biased region" description="Low complexity" evidence="1">
    <location>
        <begin position="222"/>
        <end position="244"/>
    </location>
</feature>
<proteinExistence type="predicted"/>
<keyword evidence="2" id="KW-0812">Transmembrane</keyword>
<evidence type="ECO:0000313" key="3">
    <source>
        <dbReference type="EMBL" id="CAI5732456.1"/>
    </source>
</evidence>
<feature type="region of interest" description="Disordered" evidence="1">
    <location>
        <begin position="344"/>
        <end position="372"/>
    </location>
</feature>
<keyword evidence="2" id="KW-1133">Transmembrane helix</keyword>
<feature type="region of interest" description="Disordered" evidence="1">
    <location>
        <begin position="112"/>
        <end position="135"/>
    </location>
</feature>
<dbReference type="AlphaFoldDB" id="A0AAV0UB78"/>
<feature type="compositionally biased region" description="Low complexity" evidence="1">
    <location>
        <begin position="115"/>
        <end position="135"/>
    </location>
</feature>